<dbReference type="InterPro" id="IPR036388">
    <property type="entry name" value="WH-like_DNA-bd_sf"/>
</dbReference>
<evidence type="ECO:0000259" key="6">
    <source>
        <dbReference type="Pfam" id="PF02631"/>
    </source>
</evidence>
<name>A0A2A6RIX4_9CHLR</name>
<keyword evidence="4 5" id="KW-0963">Cytoplasm</keyword>
<dbReference type="HAMAP" id="MF_01114">
    <property type="entry name" value="RecX"/>
    <property type="match status" value="1"/>
</dbReference>
<organism evidence="8 9">
    <name type="scientific">Candidatus Viridilinea mediisalina</name>
    <dbReference type="NCBI Taxonomy" id="2024553"/>
    <lineage>
        <taxon>Bacteria</taxon>
        <taxon>Bacillati</taxon>
        <taxon>Chloroflexota</taxon>
        <taxon>Chloroflexia</taxon>
        <taxon>Chloroflexales</taxon>
        <taxon>Chloroflexineae</taxon>
        <taxon>Oscillochloridaceae</taxon>
        <taxon>Candidatus Viridilinea</taxon>
    </lineage>
</organism>
<dbReference type="GO" id="GO:0005737">
    <property type="term" value="C:cytoplasm"/>
    <property type="evidence" value="ECO:0007669"/>
    <property type="project" value="UniProtKB-SubCell"/>
</dbReference>
<dbReference type="PANTHER" id="PTHR33602">
    <property type="entry name" value="REGULATORY PROTEIN RECX FAMILY PROTEIN"/>
    <property type="match status" value="1"/>
</dbReference>
<keyword evidence="9" id="KW-1185">Reference proteome</keyword>
<dbReference type="GO" id="GO:0006282">
    <property type="term" value="P:regulation of DNA repair"/>
    <property type="evidence" value="ECO:0007669"/>
    <property type="project" value="UniProtKB-UniRule"/>
</dbReference>
<evidence type="ECO:0000313" key="8">
    <source>
        <dbReference type="EMBL" id="PDW03074.1"/>
    </source>
</evidence>
<dbReference type="PANTHER" id="PTHR33602:SF1">
    <property type="entry name" value="REGULATORY PROTEIN RECX FAMILY PROTEIN"/>
    <property type="match status" value="1"/>
</dbReference>
<feature type="domain" description="RecX first three-helical" evidence="7">
    <location>
        <begin position="64"/>
        <end position="103"/>
    </location>
</feature>
<dbReference type="EMBL" id="NQWI01000042">
    <property type="protein sequence ID" value="PDW03074.1"/>
    <property type="molecule type" value="Genomic_DNA"/>
</dbReference>
<dbReference type="Proteomes" id="UP000220527">
    <property type="component" value="Unassembled WGS sequence"/>
</dbReference>
<dbReference type="Gene3D" id="1.10.10.10">
    <property type="entry name" value="Winged helix-like DNA-binding domain superfamily/Winged helix DNA-binding domain"/>
    <property type="match status" value="3"/>
</dbReference>
<gene>
    <name evidence="5" type="primary">recX</name>
    <name evidence="8" type="ORF">CJ255_10845</name>
</gene>
<evidence type="ECO:0000259" key="7">
    <source>
        <dbReference type="Pfam" id="PF21982"/>
    </source>
</evidence>
<evidence type="ECO:0000256" key="1">
    <source>
        <dbReference type="ARBA" id="ARBA00004496"/>
    </source>
</evidence>
<evidence type="ECO:0000256" key="5">
    <source>
        <dbReference type="HAMAP-Rule" id="MF_01114"/>
    </source>
</evidence>
<dbReference type="InterPro" id="IPR003783">
    <property type="entry name" value="Regulatory_RecX"/>
</dbReference>
<comment type="subcellular location">
    <subcellularLocation>
        <location evidence="1 5">Cytoplasm</location>
    </subcellularLocation>
</comment>
<accession>A0A2A6RIX4</accession>
<comment type="similarity">
    <text evidence="2 5">Belongs to the RecX family.</text>
</comment>
<dbReference type="InterPro" id="IPR053924">
    <property type="entry name" value="RecX_HTH_2nd"/>
</dbReference>
<feature type="domain" description="RecX second three-helical" evidence="6">
    <location>
        <begin position="110"/>
        <end position="151"/>
    </location>
</feature>
<dbReference type="Pfam" id="PF21982">
    <property type="entry name" value="RecX_HTH1"/>
    <property type="match status" value="1"/>
</dbReference>
<sequence>MPTGTITAIKAQVNDPQRVNIFIDGEFALGIGLNTLANEGLWVGMELDEAAWMRLEAAAQAEQALRIALRMLDRRPHAAAEVRQRLRQKGATPASIEQALVRLTELGLLDDAAFSQLWVEQRQRQRSRGIHALRDELRRKGVDRATIEQTLAQSDASDPEAEAERAEALARHLLPRYATSRDKATFQRRLGGLLQRRGFSLAVISPILGILWAELQDHEDDADI</sequence>
<proteinExistence type="inferred from homology"/>
<reference evidence="9" key="1">
    <citation type="submission" date="2017-08" db="EMBL/GenBank/DDBJ databases">
        <authorList>
            <person name="Grouzdev D.S."/>
            <person name="Gaisin V.A."/>
            <person name="Rysina M.S."/>
            <person name="Gorlenko V.M."/>
        </authorList>
    </citation>
    <scope>NUCLEOTIDE SEQUENCE [LARGE SCALE GENOMIC DNA]</scope>
    <source>
        <strain evidence="9">Kir15-3F</strain>
    </source>
</reference>
<protein>
    <recommendedName>
        <fullName evidence="3 5">Regulatory protein RecX</fullName>
    </recommendedName>
</protein>
<comment type="function">
    <text evidence="5">Modulates RecA activity.</text>
</comment>
<dbReference type="InterPro" id="IPR053926">
    <property type="entry name" value="RecX_HTH_1st"/>
</dbReference>
<evidence type="ECO:0000313" key="9">
    <source>
        <dbReference type="Proteomes" id="UP000220527"/>
    </source>
</evidence>
<evidence type="ECO:0000256" key="4">
    <source>
        <dbReference type="ARBA" id="ARBA00022490"/>
    </source>
</evidence>
<evidence type="ECO:0000256" key="2">
    <source>
        <dbReference type="ARBA" id="ARBA00009695"/>
    </source>
</evidence>
<comment type="caution">
    <text evidence="8">The sequence shown here is derived from an EMBL/GenBank/DDBJ whole genome shotgun (WGS) entry which is preliminary data.</text>
</comment>
<evidence type="ECO:0000256" key="3">
    <source>
        <dbReference type="ARBA" id="ARBA00018111"/>
    </source>
</evidence>
<dbReference type="Pfam" id="PF02631">
    <property type="entry name" value="RecX_HTH2"/>
    <property type="match status" value="1"/>
</dbReference>
<dbReference type="AlphaFoldDB" id="A0A2A6RIX4"/>
<dbReference type="OrthoDB" id="5421057at2"/>